<dbReference type="GO" id="GO:0003676">
    <property type="term" value="F:nucleic acid binding"/>
    <property type="evidence" value="ECO:0007669"/>
    <property type="project" value="InterPro"/>
</dbReference>
<dbReference type="Pfam" id="PF00929">
    <property type="entry name" value="RNase_T"/>
    <property type="match status" value="1"/>
</dbReference>
<dbReference type="InterPro" id="IPR012337">
    <property type="entry name" value="RNaseH-like_sf"/>
</dbReference>
<dbReference type="SUPFAM" id="SSF53098">
    <property type="entry name" value="Ribonuclease H-like"/>
    <property type="match status" value="1"/>
</dbReference>
<dbReference type="GO" id="GO:0006259">
    <property type="term" value="P:DNA metabolic process"/>
    <property type="evidence" value="ECO:0007669"/>
    <property type="project" value="UniProtKB-ARBA"/>
</dbReference>
<name>A0A414HEN8_PHOVU</name>
<evidence type="ECO:0000313" key="3">
    <source>
        <dbReference type="Proteomes" id="UP000283429"/>
    </source>
</evidence>
<dbReference type="InterPro" id="IPR013520">
    <property type="entry name" value="Ribonucl_H"/>
</dbReference>
<keyword evidence="2" id="KW-0378">Hydrolase</keyword>
<feature type="domain" description="Exonuclease" evidence="1">
    <location>
        <begin position="131"/>
        <end position="226"/>
    </location>
</feature>
<proteinExistence type="predicted"/>
<keyword evidence="2" id="KW-0540">Nuclease</keyword>
<dbReference type="InterPro" id="IPR036397">
    <property type="entry name" value="RNaseH_sf"/>
</dbReference>
<dbReference type="Gene3D" id="3.30.420.10">
    <property type="entry name" value="Ribonuclease H-like superfamily/Ribonuclease H"/>
    <property type="match status" value="1"/>
</dbReference>
<keyword evidence="2" id="KW-0269">Exonuclease</keyword>
<dbReference type="GO" id="GO:0004527">
    <property type="term" value="F:exonuclease activity"/>
    <property type="evidence" value="ECO:0007669"/>
    <property type="project" value="UniProtKB-KW"/>
</dbReference>
<reference evidence="2 3" key="1">
    <citation type="submission" date="2018-08" db="EMBL/GenBank/DDBJ databases">
        <title>A genome reference for cultivated species of the human gut microbiota.</title>
        <authorList>
            <person name="Zou Y."/>
            <person name="Xue W."/>
            <person name="Luo G."/>
        </authorList>
    </citation>
    <scope>NUCLEOTIDE SEQUENCE [LARGE SCALE GENOMIC DNA]</scope>
    <source>
        <strain evidence="2 3">AM30-40</strain>
    </source>
</reference>
<dbReference type="CDD" id="cd06127">
    <property type="entry name" value="DEDDh"/>
    <property type="match status" value="1"/>
</dbReference>
<comment type="caution">
    <text evidence="2">The sequence shown here is derived from an EMBL/GenBank/DDBJ whole genome shotgun (WGS) entry which is preliminary data.</text>
</comment>
<evidence type="ECO:0000259" key="1">
    <source>
        <dbReference type="Pfam" id="PF00929"/>
    </source>
</evidence>
<dbReference type="Proteomes" id="UP000283429">
    <property type="component" value="Unassembled WGS sequence"/>
</dbReference>
<protein>
    <submittedName>
        <fullName evidence="2">3'-5' exonuclease</fullName>
    </submittedName>
</protein>
<dbReference type="EMBL" id="QSJM01000010">
    <property type="protein sequence ID" value="RHD83102.1"/>
    <property type="molecule type" value="Genomic_DNA"/>
</dbReference>
<dbReference type="AlphaFoldDB" id="A0A414HEN8"/>
<sequence length="255" mass="28243">MTPKTEQKVYVGIGMDFETGGLDCRECACTQIALQAVRFDTWQVFDHCQAYIAPYGKADAGLPRRKVLRTRHEQAKEAGVVPMKYEQTALDYSAITMEMLRTQGVDMKTAAGEIIAFAKRSALSKGNQCKPILIGQNVTFDIGFLQQLMNYAGLVAEFEKTFAGTKDYYGNFQPHYIDTLTVGRLAFAADPEVTSYKLELIASRLGVELNDAHDAAADVTATLDILGIYTSRLRHAGGEAITIQAKEKTRKHFKI</sequence>
<organism evidence="2 3">
    <name type="scientific">Phocaeicola vulgatus</name>
    <name type="common">Bacteroides vulgatus</name>
    <dbReference type="NCBI Taxonomy" id="821"/>
    <lineage>
        <taxon>Bacteria</taxon>
        <taxon>Pseudomonadati</taxon>
        <taxon>Bacteroidota</taxon>
        <taxon>Bacteroidia</taxon>
        <taxon>Bacteroidales</taxon>
        <taxon>Bacteroidaceae</taxon>
        <taxon>Phocaeicola</taxon>
    </lineage>
</organism>
<accession>A0A414HEN8</accession>
<gene>
    <name evidence="2" type="ORF">DW783_04685</name>
</gene>
<evidence type="ECO:0000313" key="2">
    <source>
        <dbReference type="EMBL" id="RHD83102.1"/>
    </source>
</evidence>
<dbReference type="RefSeq" id="WP_101602737.1">
    <property type="nucleotide sequence ID" value="NZ_JADNJS010000059.1"/>
</dbReference>